<dbReference type="GO" id="GO:0033608">
    <property type="term" value="F:formyl-CoA transferase activity"/>
    <property type="evidence" value="ECO:0007669"/>
    <property type="project" value="UniProtKB-EC"/>
</dbReference>
<dbReference type="InterPro" id="IPR044855">
    <property type="entry name" value="CoA-Trfase_III_dom3_sf"/>
</dbReference>
<dbReference type="PANTHER" id="PTHR48228:SF6">
    <property type="entry name" value="L-CARNITINE COA-TRANSFERASE"/>
    <property type="match status" value="1"/>
</dbReference>
<dbReference type="RefSeq" id="WP_149473044.1">
    <property type="nucleotide sequence ID" value="NZ_JAGGMB010000003.1"/>
</dbReference>
<organism evidence="3 4">
    <name type="scientific">Oceanobacillus polygoni</name>
    <dbReference type="NCBI Taxonomy" id="1235259"/>
    <lineage>
        <taxon>Bacteria</taxon>
        <taxon>Bacillati</taxon>
        <taxon>Bacillota</taxon>
        <taxon>Bacilli</taxon>
        <taxon>Bacillales</taxon>
        <taxon>Bacillaceae</taxon>
        <taxon>Oceanobacillus</taxon>
    </lineage>
</organism>
<comment type="similarity">
    <text evidence="1">Belongs to the CoA-transferase III family.</text>
</comment>
<dbReference type="Proteomes" id="UP001138793">
    <property type="component" value="Unassembled WGS sequence"/>
</dbReference>
<accession>A0A9X0YTT8</accession>
<keyword evidence="4" id="KW-1185">Reference proteome</keyword>
<dbReference type="InterPro" id="IPR003673">
    <property type="entry name" value="CoA-Trfase_fam_III"/>
</dbReference>
<dbReference type="OrthoDB" id="9797653at2"/>
<dbReference type="SUPFAM" id="SSF89796">
    <property type="entry name" value="CoA-transferase family III (CaiB/BaiF)"/>
    <property type="match status" value="1"/>
</dbReference>
<gene>
    <name evidence="3" type="ORF">J2Z64_001137</name>
</gene>
<dbReference type="AlphaFoldDB" id="A0A9X0YTT8"/>
<dbReference type="EMBL" id="JAGGMB010000003">
    <property type="protein sequence ID" value="MBP2076906.1"/>
    <property type="molecule type" value="Genomic_DNA"/>
</dbReference>
<reference evidence="3" key="1">
    <citation type="submission" date="2021-03" db="EMBL/GenBank/DDBJ databases">
        <title>Genomic Encyclopedia of Type Strains, Phase IV (KMG-IV): sequencing the most valuable type-strain genomes for metagenomic binning, comparative biology and taxonomic classification.</title>
        <authorList>
            <person name="Goeker M."/>
        </authorList>
    </citation>
    <scope>NUCLEOTIDE SEQUENCE</scope>
    <source>
        <strain evidence="3">DSM 107338</strain>
    </source>
</reference>
<evidence type="ECO:0000256" key="2">
    <source>
        <dbReference type="ARBA" id="ARBA00022679"/>
    </source>
</evidence>
<protein>
    <submittedName>
        <fullName evidence="3">Formyl-CoA transferase</fullName>
        <ecNumber evidence="3">2.8.3.16</ecNumber>
    </submittedName>
</protein>
<evidence type="ECO:0000313" key="4">
    <source>
        <dbReference type="Proteomes" id="UP001138793"/>
    </source>
</evidence>
<dbReference type="EC" id="2.8.3.16" evidence="3"/>
<evidence type="ECO:0000313" key="3">
    <source>
        <dbReference type="EMBL" id="MBP2076906.1"/>
    </source>
</evidence>
<sequence>MKNSNGPLSGIRVIDASTVLAAPFAASLLGDLGAEVIKVELPVKGDPLRGLGPYKEREPLRWPGMSRNKQSVTLDIRQQEGQEIFKSLVKDADILIENFRPGTMEKWGLSYEILKEVNPRLVMTRQSGYGQTGPYATKAGFGTPATAFSGYTYLQGFEDRHPVSPSFSLMDYISGIFMAFGTVSALYERATNEDSEGQVVEMGLYEAVFRMMEFLVAEYDQLGKVRERSPMLHGHSSPAGTYRTKDDHWVVMVCSTQRTWERLAQAIGHEEMIEDPRFLTNVERMENDHHLQEIVTAFFRGKEKEELVELLDQYGVPISPIFSIKDIFNDAHYAARENIVDIDHPRLGSIKIPGVVPKFSKTPGRIRHRAPDLGEQNDYIYREQLGISDEEITRLIKKGVI</sequence>
<name>A0A9X0YTT8_9BACI</name>
<dbReference type="InterPro" id="IPR050509">
    <property type="entry name" value="CoA-transferase_III"/>
</dbReference>
<dbReference type="Pfam" id="PF02515">
    <property type="entry name" value="CoA_transf_3"/>
    <property type="match status" value="1"/>
</dbReference>
<dbReference type="PANTHER" id="PTHR48228">
    <property type="entry name" value="SUCCINYL-COA--D-CITRAMALATE COA-TRANSFERASE"/>
    <property type="match status" value="1"/>
</dbReference>
<dbReference type="Gene3D" id="3.30.1540.10">
    <property type="entry name" value="formyl-coa transferase, domain 3"/>
    <property type="match status" value="1"/>
</dbReference>
<evidence type="ECO:0000256" key="1">
    <source>
        <dbReference type="ARBA" id="ARBA00008383"/>
    </source>
</evidence>
<proteinExistence type="inferred from homology"/>
<comment type="caution">
    <text evidence="3">The sequence shown here is derived from an EMBL/GenBank/DDBJ whole genome shotgun (WGS) entry which is preliminary data.</text>
</comment>
<dbReference type="InterPro" id="IPR023606">
    <property type="entry name" value="CoA-Trfase_III_dom_1_sf"/>
</dbReference>
<keyword evidence="2 3" id="KW-0808">Transferase</keyword>
<dbReference type="Gene3D" id="3.40.50.10540">
    <property type="entry name" value="Crotonobetainyl-coa:carnitine coa-transferase, domain 1"/>
    <property type="match status" value="1"/>
</dbReference>